<reference evidence="2" key="1">
    <citation type="submission" date="2020-06" db="EMBL/GenBank/DDBJ databases">
        <title>WGS assembly of Ceratodon purpureus strain R40.</title>
        <authorList>
            <person name="Carey S.B."/>
            <person name="Jenkins J."/>
            <person name="Shu S."/>
            <person name="Lovell J.T."/>
            <person name="Sreedasyam A."/>
            <person name="Maumus F."/>
            <person name="Tiley G.P."/>
            <person name="Fernandez-Pozo N."/>
            <person name="Barry K."/>
            <person name="Chen C."/>
            <person name="Wang M."/>
            <person name="Lipzen A."/>
            <person name="Daum C."/>
            <person name="Saski C.A."/>
            <person name="Payton A.C."/>
            <person name="Mcbreen J.C."/>
            <person name="Conrad R.E."/>
            <person name="Kollar L.M."/>
            <person name="Olsson S."/>
            <person name="Huttunen S."/>
            <person name="Landis J.B."/>
            <person name="Wickett N.J."/>
            <person name="Johnson M.G."/>
            <person name="Rensing S.A."/>
            <person name="Grimwood J."/>
            <person name="Schmutz J."/>
            <person name="Mcdaniel S.F."/>
        </authorList>
    </citation>
    <scope>NUCLEOTIDE SEQUENCE</scope>
    <source>
        <strain evidence="2">R40</strain>
    </source>
</reference>
<name>A0A8T0JCY0_CERPU</name>
<feature type="region of interest" description="Disordered" evidence="1">
    <location>
        <begin position="101"/>
        <end position="138"/>
    </location>
</feature>
<feature type="compositionally biased region" description="Polar residues" evidence="1">
    <location>
        <begin position="7"/>
        <end position="30"/>
    </location>
</feature>
<sequence length="157" mass="17805">MMAWDANQKTVLHNNHQKRSMNSTSGISQRISERKNEEKCNRQTEKITSGSGTIKFLIHCNPIVRAELTRSSMPPHFRTRETHPPGLLNCCKKSVQSEAESKIARGPSPVHFNPRRASSTQTTECKSETHEKQRPLPGLGRRRLLLLVSNQFATSFQ</sequence>
<feature type="compositionally biased region" description="Basic and acidic residues" evidence="1">
    <location>
        <begin position="125"/>
        <end position="134"/>
    </location>
</feature>
<feature type="compositionally biased region" description="Basic and acidic residues" evidence="1">
    <location>
        <begin position="31"/>
        <end position="44"/>
    </location>
</feature>
<accession>A0A8T0JCY0</accession>
<dbReference type="Proteomes" id="UP000822688">
    <property type="component" value="Chromosome 1"/>
</dbReference>
<keyword evidence="3" id="KW-1185">Reference proteome</keyword>
<gene>
    <name evidence="2" type="ORF">KC19_1G311600</name>
</gene>
<proteinExistence type="predicted"/>
<evidence type="ECO:0000313" key="2">
    <source>
        <dbReference type="EMBL" id="KAG0593206.1"/>
    </source>
</evidence>
<feature type="region of interest" description="Disordered" evidence="1">
    <location>
        <begin position="1"/>
        <end position="44"/>
    </location>
</feature>
<protein>
    <submittedName>
        <fullName evidence="2">Uncharacterized protein</fullName>
    </submittedName>
</protein>
<evidence type="ECO:0000313" key="3">
    <source>
        <dbReference type="Proteomes" id="UP000822688"/>
    </source>
</evidence>
<comment type="caution">
    <text evidence="2">The sequence shown here is derived from an EMBL/GenBank/DDBJ whole genome shotgun (WGS) entry which is preliminary data.</text>
</comment>
<evidence type="ECO:0000256" key="1">
    <source>
        <dbReference type="SAM" id="MobiDB-lite"/>
    </source>
</evidence>
<organism evidence="2 3">
    <name type="scientific">Ceratodon purpureus</name>
    <name type="common">Fire moss</name>
    <name type="synonym">Dicranum purpureum</name>
    <dbReference type="NCBI Taxonomy" id="3225"/>
    <lineage>
        <taxon>Eukaryota</taxon>
        <taxon>Viridiplantae</taxon>
        <taxon>Streptophyta</taxon>
        <taxon>Embryophyta</taxon>
        <taxon>Bryophyta</taxon>
        <taxon>Bryophytina</taxon>
        <taxon>Bryopsida</taxon>
        <taxon>Dicranidae</taxon>
        <taxon>Pseudoditrichales</taxon>
        <taxon>Ditrichaceae</taxon>
        <taxon>Ceratodon</taxon>
    </lineage>
</organism>
<dbReference type="AlphaFoldDB" id="A0A8T0JCY0"/>
<dbReference type="EMBL" id="CM026421">
    <property type="protein sequence ID" value="KAG0593206.1"/>
    <property type="molecule type" value="Genomic_DNA"/>
</dbReference>